<dbReference type="GO" id="GO:0030170">
    <property type="term" value="F:pyridoxal phosphate binding"/>
    <property type="evidence" value="ECO:0007669"/>
    <property type="project" value="UniProtKB-UniRule"/>
</dbReference>
<dbReference type="PIRSF" id="PIRSF004848">
    <property type="entry name" value="YBL036c_PLPDEIII"/>
    <property type="match status" value="1"/>
</dbReference>
<feature type="domain" description="Alanine racemase N-terminal" evidence="5">
    <location>
        <begin position="34"/>
        <end position="242"/>
    </location>
</feature>
<dbReference type="InterPro" id="IPR001608">
    <property type="entry name" value="Ala_racemase_N"/>
</dbReference>
<comment type="similarity">
    <text evidence="2 4">Belongs to the pyridoxal phosphate-binding protein YggS/PROSC family.</text>
</comment>
<dbReference type="Gene3D" id="3.20.20.10">
    <property type="entry name" value="Alanine racemase"/>
    <property type="match status" value="1"/>
</dbReference>
<protein>
    <recommendedName>
        <fullName evidence="2">Pyridoxal phosphate homeostasis protein</fullName>
        <shortName evidence="2">PLP homeostasis protein</shortName>
    </recommendedName>
</protein>
<dbReference type="HAMAP" id="MF_02087">
    <property type="entry name" value="PLP_homeostasis"/>
    <property type="match status" value="1"/>
</dbReference>
<evidence type="ECO:0000256" key="4">
    <source>
        <dbReference type="RuleBase" id="RU004514"/>
    </source>
</evidence>
<evidence type="ECO:0000313" key="6">
    <source>
        <dbReference type="EMBL" id="OWK37483.1"/>
    </source>
</evidence>
<dbReference type="EMBL" id="NIDE01000014">
    <property type="protein sequence ID" value="OWK37483.1"/>
    <property type="molecule type" value="Genomic_DNA"/>
</dbReference>
<comment type="cofactor">
    <cofactor evidence="3">
        <name>pyridoxal 5'-phosphate</name>
        <dbReference type="ChEBI" id="CHEBI:597326"/>
    </cofactor>
</comment>
<feature type="modified residue" description="N6-(pyridoxal phosphate)lysine" evidence="2 3">
    <location>
        <position position="56"/>
    </location>
</feature>
<dbReference type="NCBIfam" id="TIGR00044">
    <property type="entry name" value="YggS family pyridoxal phosphate-dependent enzyme"/>
    <property type="match status" value="1"/>
</dbReference>
<accession>A0A225D935</accession>
<comment type="function">
    <text evidence="2">Pyridoxal 5'-phosphate (PLP)-binding protein, which is involved in PLP homeostasis.</text>
</comment>
<sequence>MHRQEIGLPHFLIRMTESELRTVLTDRFAAVEQRIAAACARAGRDRAGVTLVAATKTVSPQVAAVALELGARDLGESRPQELWKKADAIPAARWHLIGHLQRNKIDRTAPLAALIHSVDSVRLLDALDAFGRARKLPVPVLLEVNCSREPAKGGFAPADIPPLGEKLAALTGVTVGGFMTMAAYHDDPSLCRPTFAELRTLRDSLRVATGLALPHLSMGMSNDFEVAIEEGATLVRIGTTLFEGLGDEAA</sequence>
<organism evidence="6 7">
    <name type="scientific">Fimbriiglobus ruber</name>
    <dbReference type="NCBI Taxonomy" id="1908690"/>
    <lineage>
        <taxon>Bacteria</taxon>
        <taxon>Pseudomonadati</taxon>
        <taxon>Planctomycetota</taxon>
        <taxon>Planctomycetia</taxon>
        <taxon>Gemmatales</taxon>
        <taxon>Gemmataceae</taxon>
        <taxon>Fimbriiglobus</taxon>
    </lineage>
</organism>
<dbReference type="Proteomes" id="UP000214646">
    <property type="component" value="Unassembled WGS sequence"/>
</dbReference>
<evidence type="ECO:0000256" key="2">
    <source>
        <dbReference type="HAMAP-Rule" id="MF_02087"/>
    </source>
</evidence>
<dbReference type="PANTHER" id="PTHR10146:SF14">
    <property type="entry name" value="PYRIDOXAL PHOSPHATE HOMEOSTASIS PROTEIN"/>
    <property type="match status" value="1"/>
</dbReference>
<dbReference type="InterPro" id="IPR029066">
    <property type="entry name" value="PLP-binding_barrel"/>
</dbReference>
<evidence type="ECO:0000256" key="1">
    <source>
        <dbReference type="ARBA" id="ARBA00022898"/>
    </source>
</evidence>
<dbReference type="Pfam" id="PF01168">
    <property type="entry name" value="Ala_racemase_N"/>
    <property type="match status" value="1"/>
</dbReference>
<evidence type="ECO:0000313" key="7">
    <source>
        <dbReference type="Proteomes" id="UP000214646"/>
    </source>
</evidence>
<comment type="caution">
    <text evidence="6">The sequence shown here is derived from an EMBL/GenBank/DDBJ whole genome shotgun (WGS) entry which is preliminary data.</text>
</comment>
<dbReference type="PANTHER" id="PTHR10146">
    <property type="entry name" value="PROLINE SYNTHETASE CO-TRANSCRIBED BACTERIAL HOMOLOG PROTEIN"/>
    <property type="match status" value="1"/>
</dbReference>
<keyword evidence="1 2" id="KW-0663">Pyridoxal phosphate</keyword>
<keyword evidence="7" id="KW-1185">Reference proteome</keyword>
<reference evidence="7" key="1">
    <citation type="submission" date="2017-06" db="EMBL/GenBank/DDBJ databases">
        <title>Genome analysis of Fimbriiglobus ruber SP5, the first member of the order Planctomycetales with confirmed chitinolytic capability.</title>
        <authorList>
            <person name="Ravin N.V."/>
            <person name="Rakitin A.L."/>
            <person name="Ivanova A.A."/>
            <person name="Beletsky A.V."/>
            <person name="Kulichevskaya I.S."/>
            <person name="Mardanov A.V."/>
            <person name="Dedysh S.N."/>
        </authorList>
    </citation>
    <scope>NUCLEOTIDE SEQUENCE [LARGE SCALE GENOMIC DNA]</scope>
    <source>
        <strain evidence="7">SP5</strain>
    </source>
</reference>
<evidence type="ECO:0000259" key="5">
    <source>
        <dbReference type="Pfam" id="PF01168"/>
    </source>
</evidence>
<dbReference type="InterPro" id="IPR011078">
    <property type="entry name" value="PyrdxlP_homeostasis"/>
</dbReference>
<proteinExistence type="inferred from homology"/>
<evidence type="ECO:0000256" key="3">
    <source>
        <dbReference type="PIRSR" id="PIRSR004848-1"/>
    </source>
</evidence>
<gene>
    <name evidence="6" type="ORF">FRUB_06603</name>
</gene>
<dbReference type="CDD" id="cd00635">
    <property type="entry name" value="PLPDE_III_YBL036c_like"/>
    <property type="match status" value="1"/>
</dbReference>
<name>A0A225D935_9BACT</name>
<dbReference type="AlphaFoldDB" id="A0A225D935"/>
<dbReference type="SUPFAM" id="SSF51419">
    <property type="entry name" value="PLP-binding barrel"/>
    <property type="match status" value="1"/>
</dbReference>